<reference evidence="2 3" key="1">
    <citation type="journal article" date="2015" name="Genome Announc.">
        <title>Expanding the biotechnology potential of lactobacilli through comparative genomics of 213 strains and associated genera.</title>
        <authorList>
            <person name="Sun Z."/>
            <person name="Harris H.M."/>
            <person name="McCann A."/>
            <person name="Guo C."/>
            <person name="Argimon S."/>
            <person name="Zhang W."/>
            <person name="Yang X."/>
            <person name="Jeffery I.B."/>
            <person name="Cooney J.C."/>
            <person name="Kagawa T.F."/>
            <person name="Liu W."/>
            <person name="Song Y."/>
            <person name="Salvetti E."/>
            <person name="Wrobel A."/>
            <person name="Rasinkangas P."/>
            <person name="Parkhill J."/>
            <person name="Rea M.C."/>
            <person name="O'Sullivan O."/>
            <person name="Ritari J."/>
            <person name="Douillard F.P."/>
            <person name="Paul Ross R."/>
            <person name="Yang R."/>
            <person name="Briner A.E."/>
            <person name="Felis G.E."/>
            <person name="de Vos W.M."/>
            <person name="Barrangou R."/>
            <person name="Klaenhammer T.R."/>
            <person name="Caufield P.W."/>
            <person name="Cui Y."/>
            <person name="Zhang H."/>
            <person name="O'Toole P.W."/>
        </authorList>
    </citation>
    <scope>NUCLEOTIDE SEQUENCE [LARGE SCALE GENOMIC DNA]</scope>
    <source>
        <strain evidence="2 3">DSM 7090</strain>
    </source>
</reference>
<evidence type="ECO:0000313" key="3">
    <source>
        <dbReference type="Proteomes" id="UP000051927"/>
    </source>
</evidence>
<keyword evidence="1" id="KW-0812">Transmembrane</keyword>
<name>A0ABR5Q0Z5_9ACTN</name>
<organism evidence="2 3">
    <name type="scientific">Lancefieldella rimae</name>
    <dbReference type="NCBI Taxonomy" id="1383"/>
    <lineage>
        <taxon>Bacteria</taxon>
        <taxon>Bacillati</taxon>
        <taxon>Actinomycetota</taxon>
        <taxon>Coriobacteriia</taxon>
        <taxon>Coriobacteriales</taxon>
        <taxon>Atopobiaceae</taxon>
        <taxon>Lancefieldella</taxon>
    </lineage>
</organism>
<gene>
    <name evidence="2" type="ORF">IV60_GL000109</name>
</gene>
<dbReference type="RefSeq" id="WP_003148733.1">
    <property type="nucleotide sequence ID" value="NZ_JQCP01000001.1"/>
</dbReference>
<dbReference type="EMBL" id="JQCP01000001">
    <property type="protein sequence ID" value="KRO02939.1"/>
    <property type="molecule type" value="Genomic_DNA"/>
</dbReference>
<dbReference type="Proteomes" id="UP000051927">
    <property type="component" value="Unassembled WGS sequence"/>
</dbReference>
<sequence length="121" mass="13187">MVVALIGSTLFGIVFIIIGVWQMKTGSVSLLHDYHTVCVLPADKPKLAWRTGIDEVVIGILVAVGVPFVAWTQISFSEQNSLAYYVAGIAFTVFLFIPIIDTLRAIKKYNGSIFGTKPPTV</sequence>
<protein>
    <recommendedName>
        <fullName evidence="4">SdpI family protein</fullName>
    </recommendedName>
</protein>
<feature type="transmembrane region" description="Helical" evidence="1">
    <location>
        <begin position="56"/>
        <end position="76"/>
    </location>
</feature>
<feature type="transmembrane region" description="Helical" evidence="1">
    <location>
        <begin position="6"/>
        <end position="23"/>
    </location>
</feature>
<evidence type="ECO:0000256" key="1">
    <source>
        <dbReference type="SAM" id="Phobius"/>
    </source>
</evidence>
<keyword evidence="1" id="KW-0472">Membrane</keyword>
<keyword evidence="3" id="KW-1185">Reference proteome</keyword>
<evidence type="ECO:0008006" key="4">
    <source>
        <dbReference type="Google" id="ProtNLM"/>
    </source>
</evidence>
<dbReference type="GeneID" id="84904236"/>
<feature type="transmembrane region" description="Helical" evidence="1">
    <location>
        <begin position="82"/>
        <end position="100"/>
    </location>
</feature>
<proteinExistence type="predicted"/>
<comment type="caution">
    <text evidence="2">The sequence shown here is derived from an EMBL/GenBank/DDBJ whole genome shotgun (WGS) entry which is preliminary data.</text>
</comment>
<accession>A0ABR5Q0Z5</accession>
<keyword evidence="1" id="KW-1133">Transmembrane helix</keyword>
<evidence type="ECO:0000313" key="2">
    <source>
        <dbReference type="EMBL" id="KRO02939.1"/>
    </source>
</evidence>